<dbReference type="PROSITE" id="PS50144">
    <property type="entry name" value="MATH"/>
    <property type="match status" value="1"/>
</dbReference>
<dbReference type="PANTHER" id="PTHR26379">
    <property type="entry name" value="BTB/POZ AND MATH DOMAIN-CONTAINING PROTEIN 1"/>
    <property type="match status" value="1"/>
</dbReference>
<keyword evidence="8" id="KW-1185">Reference proteome</keyword>
<dbReference type="Gene3D" id="2.60.210.10">
    <property type="entry name" value="Apoptosis, Tumor Necrosis Factor Receptor Associated Protein 2, Chain A"/>
    <property type="match status" value="1"/>
</dbReference>
<sequence length="381" mass="41359">MAANAPAAPSPVVAPSRNTMSPHSTELVRGTHQFSIAGYSLQKRTGAVGKIIRSGSFEVGSYNWAIRCYPAGEAKQRKLLSTATKKATAKFSFQIIGPAGRKSTSSVSWHDFTPDEITWGHGKFMTLESVESTYLKDDRLTISCAVEVQKQSTAVATRNRHSVTVPPSCIAQDLAGLFESKQGSDVTFQIGENAYDAHKLVVAMRSPLSSSGHWANNNNTAVGRSVVTVPDMKPATFKAMLHFIYTDKLPPVAEDDELVREGSAKRAKTGQKSAGCSTKESHRETICDWLVAADRYDLERMTLMCESLLSETIDSENAAATLQLADKHHCPQLKAFCVDYITSPGVLKAVLATEGYKELRENCPSVLADVLERLEGADSLA</sequence>
<evidence type="ECO:0000256" key="2">
    <source>
        <dbReference type="ARBA" id="ARBA00010846"/>
    </source>
</evidence>
<organism evidence="6">
    <name type="scientific">Brachypodium distachyon</name>
    <name type="common">Purple false brome</name>
    <name type="synonym">Trachynia distachya</name>
    <dbReference type="NCBI Taxonomy" id="15368"/>
    <lineage>
        <taxon>Eukaryota</taxon>
        <taxon>Viridiplantae</taxon>
        <taxon>Streptophyta</taxon>
        <taxon>Embryophyta</taxon>
        <taxon>Tracheophyta</taxon>
        <taxon>Spermatophyta</taxon>
        <taxon>Magnoliopsida</taxon>
        <taxon>Liliopsida</taxon>
        <taxon>Poales</taxon>
        <taxon>Poaceae</taxon>
        <taxon>BOP clade</taxon>
        <taxon>Pooideae</taxon>
        <taxon>Stipodae</taxon>
        <taxon>Brachypodieae</taxon>
        <taxon>Brachypodium</taxon>
    </lineage>
</organism>
<dbReference type="Pfam" id="PF00651">
    <property type="entry name" value="BTB"/>
    <property type="match status" value="1"/>
</dbReference>
<feature type="compositionally biased region" description="Low complexity" evidence="3">
    <location>
        <begin position="1"/>
        <end position="16"/>
    </location>
</feature>
<dbReference type="FunCoup" id="A0A0Q3FF01">
    <property type="interactions" value="17"/>
</dbReference>
<dbReference type="InterPro" id="IPR056423">
    <property type="entry name" value="BACK_BPM_SPOP"/>
</dbReference>
<dbReference type="Gramene" id="KQJ98215">
    <property type="protein sequence ID" value="KQJ98215"/>
    <property type="gene ID" value="BRADI_3g35513v3"/>
</dbReference>
<dbReference type="GO" id="GO:0016567">
    <property type="term" value="P:protein ubiquitination"/>
    <property type="evidence" value="ECO:0007669"/>
    <property type="project" value="InterPro"/>
</dbReference>
<dbReference type="InterPro" id="IPR011333">
    <property type="entry name" value="SKP1/BTB/POZ_sf"/>
</dbReference>
<evidence type="ECO:0000256" key="3">
    <source>
        <dbReference type="SAM" id="MobiDB-lite"/>
    </source>
</evidence>
<evidence type="ECO:0008006" key="9">
    <source>
        <dbReference type="Google" id="ProtNLM"/>
    </source>
</evidence>
<reference evidence="6" key="2">
    <citation type="submission" date="2017-06" db="EMBL/GenBank/DDBJ databases">
        <title>WGS assembly of Brachypodium distachyon.</title>
        <authorList>
            <consortium name="The International Brachypodium Initiative"/>
            <person name="Lucas S."/>
            <person name="Harmon-Smith M."/>
            <person name="Lail K."/>
            <person name="Tice H."/>
            <person name="Grimwood J."/>
            <person name="Bruce D."/>
            <person name="Barry K."/>
            <person name="Shu S."/>
            <person name="Lindquist E."/>
            <person name="Wang M."/>
            <person name="Pitluck S."/>
            <person name="Vogel J.P."/>
            <person name="Garvin D.F."/>
            <person name="Mockler T.C."/>
            <person name="Schmutz J."/>
            <person name="Rokhsar D."/>
            <person name="Bevan M.W."/>
        </authorList>
    </citation>
    <scope>NUCLEOTIDE SEQUENCE</scope>
    <source>
        <strain evidence="6">Bd21</strain>
    </source>
</reference>
<dbReference type="InterPro" id="IPR000210">
    <property type="entry name" value="BTB/POZ_dom"/>
</dbReference>
<dbReference type="InterPro" id="IPR045005">
    <property type="entry name" value="BPM1-6"/>
</dbReference>
<evidence type="ECO:0000259" key="4">
    <source>
        <dbReference type="PROSITE" id="PS50097"/>
    </source>
</evidence>
<dbReference type="EMBL" id="CM000882">
    <property type="protein sequence ID" value="KQJ98215.1"/>
    <property type="molecule type" value="Genomic_DNA"/>
</dbReference>
<reference evidence="7" key="3">
    <citation type="submission" date="2018-08" db="UniProtKB">
        <authorList>
            <consortium name="EnsemblPlants"/>
        </authorList>
    </citation>
    <scope>IDENTIFICATION</scope>
    <source>
        <strain evidence="7">cv. Bd21</strain>
    </source>
</reference>
<accession>A0A0Q3FF01</accession>
<dbReference type="CDD" id="cd00121">
    <property type="entry name" value="MATH"/>
    <property type="match status" value="1"/>
</dbReference>
<dbReference type="EnsemblPlants" id="KQJ98215">
    <property type="protein sequence ID" value="KQJ98215"/>
    <property type="gene ID" value="BRADI_3g35513v3"/>
</dbReference>
<feature type="domain" description="MATH" evidence="5">
    <location>
        <begin position="29"/>
        <end position="146"/>
    </location>
</feature>
<evidence type="ECO:0000313" key="6">
    <source>
        <dbReference type="EMBL" id="KQJ98215.1"/>
    </source>
</evidence>
<reference evidence="6 7" key="1">
    <citation type="journal article" date="2010" name="Nature">
        <title>Genome sequencing and analysis of the model grass Brachypodium distachyon.</title>
        <authorList>
            <consortium name="International Brachypodium Initiative"/>
        </authorList>
    </citation>
    <scope>NUCLEOTIDE SEQUENCE [LARGE SCALE GENOMIC DNA]</scope>
    <source>
        <strain evidence="6 7">Bd21</strain>
    </source>
</reference>
<evidence type="ECO:0000256" key="1">
    <source>
        <dbReference type="ARBA" id="ARBA00004906"/>
    </source>
</evidence>
<evidence type="ECO:0000259" key="5">
    <source>
        <dbReference type="PROSITE" id="PS50144"/>
    </source>
</evidence>
<dbReference type="Pfam" id="PF24570">
    <property type="entry name" value="BACK_BPM_SPOP"/>
    <property type="match status" value="1"/>
</dbReference>
<dbReference type="InParanoid" id="A0A0Q3FF01"/>
<dbReference type="Pfam" id="PF22486">
    <property type="entry name" value="MATH_2"/>
    <property type="match status" value="1"/>
</dbReference>
<dbReference type="PANTHER" id="PTHR26379:SF268">
    <property type="entry name" value="OS08G0406500 PROTEIN"/>
    <property type="match status" value="1"/>
</dbReference>
<dbReference type="AlphaFoldDB" id="A0A0Q3FF01"/>
<dbReference type="OrthoDB" id="599721at2759"/>
<dbReference type="PROSITE" id="PS50097">
    <property type="entry name" value="BTB"/>
    <property type="match status" value="1"/>
</dbReference>
<dbReference type="Proteomes" id="UP000008810">
    <property type="component" value="Chromosome 3"/>
</dbReference>
<feature type="domain" description="BTB" evidence="4">
    <location>
        <begin position="184"/>
        <end position="253"/>
    </location>
</feature>
<evidence type="ECO:0000313" key="7">
    <source>
        <dbReference type="EnsemblPlants" id="KQJ98215"/>
    </source>
</evidence>
<dbReference type="SUPFAM" id="SSF54695">
    <property type="entry name" value="POZ domain"/>
    <property type="match status" value="1"/>
</dbReference>
<dbReference type="SMART" id="SM00225">
    <property type="entry name" value="BTB"/>
    <property type="match status" value="1"/>
</dbReference>
<name>A0A0Q3FF01_BRADI</name>
<dbReference type="InterPro" id="IPR002083">
    <property type="entry name" value="MATH/TRAF_dom"/>
</dbReference>
<proteinExistence type="inferred from homology"/>
<dbReference type="Gene3D" id="3.30.710.10">
    <property type="entry name" value="Potassium Channel Kv1.1, Chain A"/>
    <property type="match status" value="1"/>
</dbReference>
<dbReference type="Gene3D" id="1.25.40.420">
    <property type="match status" value="1"/>
</dbReference>
<dbReference type="SUPFAM" id="SSF49599">
    <property type="entry name" value="TRAF domain-like"/>
    <property type="match status" value="1"/>
</dbReference>
<evidence type="ECO:0000313" key="8">
    <source>
        <dbReference type="Proteomes" id="UP000008810"/>
    </source>
</evidence>
<dbReference type="InterPro" id="IPR008974">
    <property type="entry name" value="TRAF-like"/>
</dbReference>
<protein>
    <recommendedName>
        <fullName evidence="9">BTB domain-containing protein</fullName>
    </recommendedName>
</protein>
<comment type="similarity">
    <text evidence="2">Belongs to the Tdpoz family.</text>
</comment>
<feature type="region of interest" description="Disordered" evidence="3">
    <location>
        <begin position="1"/>
        <end position="23"/>
    </location>
</feature>
<gene>
    <name evidence="6" type="ORF">BRADI_3g35513v3</name>
</gene>
<comment type="pathway">
    <text evidence="1">Protein modification; protein ubiquitination.</text>
</comment>